<sequence>MDHRTGTLSTGIGLNAVVRILQAAVSHLQFVKWGELQNICLVNHFQTSTLTPLSNNIPNCLQVNLGTERRTGQFEMVPMNYLLGSTKISERKSGLENPLSSHQM</sequence>
<dbReference type="EMBL" id="JAHDVG010000465">
    <property type="protein sequence ID" value="KAH1183538.1"/>
    <property type="molecule type" value="Genomic_DNA"/>
</dbReference>
<accession>A0A9D4B6Y0</accession>
<protein>
    <submittedName>
        <fullName evidence="1">Uncharacterized protein</fullName>
    </submittedName>
</protein>
<dbReference type="AlphaFoldDB" id="A0A9D4B6Y0"/>
<reference evidence="1" key="1">
    <citation type="submission" date="2021-09" db="EMBL/GenBank/DDBJ databases">
        <title>The genome of Mauremys mutica provides insights into the evolution of semi-aquatic lifestyle.</title>
        <authorList>
            <person name="Gong S."/>
            <person name="Gao Y."/>
        </authorList>
    </citation>
    <scope>NUCLEOTIDE SEQUENCE</scope>
    <source>
        <strain evidence="1">MM-2020</strain>
        <tissue evidence="1">Muscle</tissue>
    </source>
</reference>
<name>A0A9D4B6Y0_9SAUR</name>
<proteinExistence type="predicted"/>
<gene>
    <name evidence="1" type="ORF">KIL84_014154</name>
</gene>
<evidence type="ECO:0000313" key="2">
    <source>
        <dbReference type="Proteomes" id="UP000827986"/>
    </source>
</evidence>
<keyword evidence="2" id="KW-1185">Reference proteome</keyword>
<evidence type="ECO:0000313" key="1">
    <source>
        <dbReference type="EMBL" id="KAH1183538.1"/>
    </source>
</evidence>
<comment type="caution">
    <text evidence="1">The sequence shown here is derived from an EMBL/GenBank/DDBJ whole genome shotgun (WGS) entry which is preliminary data.</text>
</comment>
<organism evidence="1 2">
    <name type="scientific">Mauremys mutica</name>
    <name type="common">yellowpond turtle</name>
    <dbReference type="NCBI Taxonomy" id="74926"/>
    <lineage>
        <taxon>Eukaryota</taxon>
        <taxon>Metazoa</taxon>
        <taxon>Chordata</taxon>
        <taxon>Craniata</taxon>
        <taxon>Vertebrata</taxon>
        <taxon>Euteleostomi</taxon>
        <taxon>Archelosauria</taxon>
        <taxon>Testudinata</taxon>
        <taxon>Testudines</taxon>
        <taxon>Cryptodira</taxon>
        <taxon>Durocryptodira</taxon>
        <taxon>Testudinoidea</taxon>
        <taxon>Geoemydidae</taxon>
        <taxon>Geoemydinae</taxon>
        <taxon>Mauremys</taxon>
    </lineage>
</organism>
<dbReference type="Proteomes" id="UP000827986">
    <property type="component" value="Unassembled WGS sequence"/>
</dbReference>